<name>A0A0R3W331_TAEAS</name>
<evidence type="ECO:0000256" key="1">
    <source>
        <dbReference type="SAM" id="MobiDB-lite"/>
    </source>
</evidence>
<dbReference type="EMBL" id="UYRS01018339">
    <property type="protein sequence ID" value="VDK33190.1"/>
    <property type="molecule type" value="Genomic_DNA"/>
</dbReference>
<dbReference type="WBParaSite" id="TASK_0000428901-mRNA-1">
    <property type="protein sequence ID" value="TASK_0000428901-mRNA-1"/>
    <property type="gene ID" value="TASK_0000428901"/>
</dbReference>
<protein>
    <submittedName>
        <fullName evidence="2 4">Uncharacterized protein</fullName>
    </submittedName>
</protein>
<gene>
    <name evidence="2" type="ORF">TASK_LOCUS4290</name>
</gene>
<evidence type="ECO:0000313" key="4">
    <source>
        <dbReference type="WBParaSite" id="TASK_0000428901-mRNA-1"/>
    </source>
</evidence>
<accession>A0A0R3W331</accession>
<organism evidence="4">
    <name type="scientific">Taenia asiatica</name>
    <name type="common">Asian tapeworm</name>
    <dbReference type="NCBI Taxonomy" id="60517"/>
    <lineage>
        <taxon>Eukaryota</taxon>
        <taxon>Metazoa</taxon>
        <taxon>Spiralia</taxon>
        <taxon>Lophotrochozoa</taxon>
        <taxon>Platyhelminthes</taxon>
        <taxon>Cestoda</taxon>
        <taxon>Eucestoda</taxon>
        <taxon>Cyclophyllidea</taxon>
        <taxon>Taeniidae</taxon>
        <taxon>Taenia</taxon>
    </lineage>
</organism>
<feature type="compositionally biased region" description="Basic and acidic residues" evidence="1">
    <location>
        <begin position="67"/>
        <end position="76"/>
    </location>
</feature>
<keyword evidence="3" id="KW-1185">Reference proteome</keyword>
<reference evidence="2 3" key="2">
    <citation type="submission" date="2018-11" db="EMBL/GenBank/DDBJ databases">
        <authorList>
            <consortium name="Pathogen Informatics"/>
        </authorList>
    </citation>
    <scope>NUCLEOTIDE SEQUENCE [LARGE SCALE GENOMIC DNA]</scope>
</reference>
<feature type="region of interest" description="Disordered" evidence="1">
    <location>
        <begin position="1"/>
        <end position="22"/>
    </location>
</feature>
<feature type="compositionally biased region" description="Acidic residues" evidence="1">
    <location>
        <begin position="9"/>
        <end position="20"/>
    </location>
</feature>
<sequence>MATEKAGDGDDDDDDDDDENGMIGLWLIGRDNQHYNWQSSPNKLRSSKARSSTFDTKAGRYSVPGEMLEKSEGKEERKKKKKKKETVPSLYLKA</sequence>
<feature type="region of interest" description="Disordered" evidence="1">
    <location>
        <begin position="38"/>
        <end position="94"/>
    </location>
</feature>
<feature type="compositionally biased region" description="Polar residues" evidence="1">
    <location>
        <begin position="38"/>
        <end position="55"/>
    </location>
</feature>
<reference evidence="4" key="1">
    <citation type="submission" date="2017-02" db="UniProtKB">
        <authorList>
            <consortium name="WormBaseParasite"/>
        </authorList>
    </citation>
    <scope>IDENTIFICATION</scope>
</reference>
<dbReference type="Proteomes" id="UP000282613">
    <property type="component" value="Unassembled WGS sequence"/>
</dbReference>
<evidence type="ECO:0000313" key="3">
    <source>
        <dbReference type="Proteomes" id="UP000282613"/>
    </source>
</evidence>
<evidence type="ECO:0000313" key="2">
    <source>
        <dbReference type="EMBL" id="VDK33190.1"/>
    </source>
</evidence>
<proteinExistence type="predicted"/>
<dbReference type="AlphaFoldDB" id="A0A0R3W331"/>